<keyword evidence="8" id="KW-1185">Reference proteome</keyword>
<dbReference type="Pfam" id="PF07782">
    <property type="entry name" value="DC_STAMP"/>
    <property type="match status" value="1"/>
</dbReference>
<evidence type="ECO:0000259" key="6">
    <source>
        <dbReference type="Pfam" id="PF07782"/>
    </source>
</evidence>
<feature type="transmembrane region" description="Helical" evidence="5">
    <location>
        <begin position="72"/>
        <end position="90"/>
    </location>
</feature>
<dbReference type="GO" id="GO:0016020">
    <property type="term" value="C:membrane"/>
    <property type="evidence" value="ECO:0007669"/>
    <property type="project" value="UniProtKB-SubCell"/>
</dbReference>
<feature type="transmembrane region" description="Helical" evidence="5">
    <location>
        <begin position="385"/>
        <end position="406"/>
    </location>
</feature>
<evidence type="ECO:0000313" key="7">
    <source>
        <dbReference type="Ensembl" id="ENSSFAP00005044682.1"/>
    </source>
</evidence>
<dbReference type="Ensembl" id="ENSSFAT00005046252.1">
    <property type="protein sequence ID" value="ENSSFAP00005044682.1"/>
    <property type="gene ID" value="ENSSFAG00005021966.1"/>
</dbReference>
<reference evidence="7" key="2">
    <citation type="submission" date="2025-08" db="UniProtKB">
        <authorList>
            <consortium name="Ensembl"/>
        </authorList>
    </citation>
    <scope>IDENTIFICATION</scope>
</reference>
<reference evidence="7" key="3">
    <citation type="submission" date="2025-09" db="UniProtKB">
        <authorList>
            <consortium name="Ensembl"/>
        </authorList>
    </citation>
    <scope>IDENTIFICATION</scope>
</reference>
<keyword evidence="4 5" id="KW-0472">Membrane</keyword>
<reference evidence="7" key="1">
    <citation type="submission" date="2019-06" db="EMBL/GenBank/DDBJ databases">
        <authorList>
            <consortium name="Wellcome Sanger Institute Data Sharing"/>
        </authorList>
    </citation>
    <scope>NUCLEOTIDE SEQUENCE [LARGE SCALE GENOMIC DNA]</scope>
</reference>
<dbReference type="OMA" id="ARCVFSM"/>
<name>A0A672IUQ5_SALFA</name>
<dbReference type="InterPro" id="IPR012858">
    <property type="entry name" value="DC_STAMP-like"/>
</dbReference>
<evidence type="ECO:0000256" key="3">
    <source>
        <dbReference type="ARBA" id="ARBA00022989"/>
    </source>
</evidence>
<evidence type="ECO:0000256" key="1">
    <source>
        <dbReference type="ARBA" id="ARBA00004141"/>
    </source>
</evidence>
<organism evidence="7 8">
    <name type="scientific">Salarias fasciatus</name>
    <name type="common">Jewelled blenny</name>
    <name type="synonym">Blennius fasciatus</name>
    <dbReference type="NCBI Taxonomy" id="181472"/>
    <lineage>
        <taxon>Eukaryota</taxon>
        <taxon>Metazoa</taxon>
        <taxon>Chordata</taxon>
        <taxon>Craniata</taxon>
        <taxon>Vertebrata</taxon>
        <taxon>Euteleostomi</taxon>
        <taxon>Actinopterygii</taxon>
        <taxon>Neopterygii</taxon>
        <taxon>Teleostei</taxon>
        <taxon>Neoteleostei</taxon>
        <taxon>Acanthomorphata</taxon>
        <taxon>Ovalentaria</taxon>
        <taxon>Blenniimorphae</taxon>
        <taxon>Blenniiformes</taxon>
        <taxon>Blennioidei</taxon>
        <taxon>Blenniidae</taxon>
        <taxon>Salariinae</taxon>
        <taxon>Salarias</taxon>
    </lineage>
</organism>
<dbReference type="PANTHER" id="PTHR21041:SF3">
    <property type="entry name" value="OSTEOCLAST STIMULATORY TRANSMEMBRANE PROTEIN"/>
    <property type="match status" value="1"/>
</dbReference>
<evidence type="ECO:0000256" key="5">
    <source>
        <dbReference type="SAM" id="Phobius"/>
    </source>
</evidence>
<feature type="transmembrane region" description="Helical" evidence="5">
    <location>
        <begin position="296"/>
        <end position="323"/>
    </location>
</feature>
<feature type="domain" description="Dendritic cell-specific transmembrane protein-like" evidence="6">
    <location>
        <begin position="280"/>
        <end position="429"/>
    </location>
</feature>
<feature type="transmembrane region" description="Helical" evidence="5">
    <location>
        <begin position="228"/>
        <end position="245"/>
    </location>
</feature>
<feature type="transmembrane region" description="Helical" evidence="5">
    <location>
        <begin position="38"/>
        <end position="60"/>
    </location>
</feature>
<comment type="subcellular location">
    <subcellularLocation>
        <location evidence="1">Membrane</location>
        <topology evidence="1">Multi-pass membrane protein</topology>
    </subcellularLocation>
</comment>
<accession>A0A672IUQ5</accession>
<sequence length="454" mass="50587">MILQLHLASTSFYRQALKSLLCHLWDAYSTPSPAGRDVLALLSLCLTLSVVTGGLLHRWLSGTLRYDHDASVQTACVYSAALFLASFLCHPLRCVLTMTLPTVCTKQGRKLLASASVMVLVLNVIPNITVNVGAVSRILKCSAEGFTKTLLNSSELLNKAKRDVVEAAIKVKREDLSIVNNLRTLDHSTKVDVSEVKSRFTEMIGQIEANFSHARNLLKEYKLLSNRILAAIFVALLILESARYLKSYLTSVQFDNIHVSKELLLRRPHAGFGKPAKNKTCSSSCKITSQECTSSFIALIVVTLHFAAITFVVILDHVVYYIVQMIVPWLQEFPPTSAVISVDYKVGQHSGAARSAPQMFTSAAFAEFSLISRLNGSPLPPSSGVTLLLGCLWLMSYFLVFLEVYARRLRRKISASFFRKQEERRTAHLMRKIQVWQNRDEEKTAVTLDICVSD</sequence>
<dbReference type="AlphaFoldDB" id="A0A672IUQ5"/>
<evidence type="ECO:0000256" key="2">
    <source>
        <dbReference type="ARBA" id="ARBA00022692"/>
    </source>
</evidence>
<keyword evidence="3 5" id="KW-1133">Transmembrane helix</keyword>
<protein>
    <submittedName>
        <fullName evidence="7">Osteoclast stimulatory transmembrane protein</fullName>
    </submittedName>
</protein>
<keyword evidence="2 5" id="KW-0812">Transmembrane</keyword>
<dbReference type="Proteomes" id="UP000472267">
    <property type="component" value="Chromosome 20"/>
</dbReference>
<feature type="transmembrane region" description="Helical" evidence="5">
    <location>
        <begin position="111"/>
        <end position="130"/>
    </location>
</feature>
<evidence type="ECO:0000313" key="8">
    <source>
        <dbReference type="Proteomes" id="UP000472267"/>
    </source>
</evidence>
<dbReference type="InterPro" id="IPR051856">
    <property type="entry name" value="CSR-E3_Ligase_Protein"/>
</dbReference>
<evidence type="ECO:0000256" key="4">
    <source>
        <dbReference type="ARBA" id="ARBA00023136"/>
    </source>
</evidence>
<dbReference type="InParanoid" id="A0A672IUQ5"/>
<proteinExistence type="predicted"/>
<dbReference type="PANTHER" id="PTHR21041">
    <property type="entry name" value="DENDRITIC CELL-SPECIFIC TRANSMEMBRANE PROTEIN"/>
    <property type="match status" value="1"/>
</dbReference>